<dbReference type="InterPro" id="IPR036078">
    <property type="entry name" value="Spo11/TopoVI_A_sf"/>
</dbReference>
<dbReference type="GO" id="GO:0003677">
    <property type="term" value="F:DNA binding"/>
    <property type="evidence" value="ECO:0007669"/>
    <property type="project" value="InterPro"/>
</dbReference>
<dbReference type="GO" id="GO:0005694">
    <property type="term" value="C:chromosome"/>
    <property type="evidence" value="ECO:0007669"/>
    <property type="project" value="InterPro"/>
</dbReference>
<evidence type="ECO:0000313" key="2">
    <source>
        <dbReference type="EMBL" id="VFQ80365.1"/>
    </source>
</evidence>
<keyword evidence="3" id="KW-1185">Reference proteome</keyword>
<feature type="compositionally biased region" description="Basic and acidic residues" evidence="1">
    <location>
        <begin position="31"/>
        <end position="44"/>
    </location>
</feature>
<dbReference type="EMBL" id="OOIL02002122">
    <property type="protein sequence ID" value="VFQ80365.1"/>
    <property type="molecule type" value="Genomic_DNA"/>
</dbReference>
<proteinExistence type="predicted"/>
<dbReference type="OrthoDB" id="1830462at2759"/>
<reference evidence="2 3" key="1">
    <citation type="submission" date="2018-04" db="EMBL/GenBank/DDBJ databases">
        <authorList>
            <person name="Vogel A."/>
        </authorList>
    </citation>
    <scope>NUCLEOTIDE SEQUENCE [LARGE SCALE GENOMIC DNA]</scope>
</reference>
<dbReference type="Proteomes" id="UP000595140">
    <property type="component" value="Unassembled WGS sequence"/>
</dbReference>
<evidence type="ECO:0000313" key="3">
    <source>
        <dbReference type="Proteomes" id="UP000595140"/>
    </source>
</evidence>
<organism evidence="2 3">
    <name type="scientific">Cuscuta campestris</name>
    <dbReference type="NCBI Taxonomy" id="132261"/>
    <lineage>
        <taxon>Eukaryota</taxon>
        <taxon>Viridiplantae</taxon>
        <taxon>Streptophyta</taxon>
        <taxon>Embryophyta</taxon>
        <taxon>Tracheophyta</taxon>
        <taxon>Spermatophyta</taxon>
        <taxon>Magnoliopsida</taxon>
        <taxon>eudicotyledons</taxon>
        <taxon>Gunneridae</taxon>
        <taxon>Pentapetalae</taxon>
        <taxon>asterids</taxon>
        <taxon>lamiids</taxon>
        <taxon>Solanales</taxon>
        <taxon>Convolvulaceae</taxon>
        <taxon>Cuscuteae</taxon>
        <taxon>Cuscuta</taxon>
        <taxon>Cuscuta subgen. Grammica</taxon>
        <taxon>Cuscuta sect. Cleistogrammica</taxon>
    </lineage>
</organism>
<evidence type="ECO:0000256" key="1">
    <source>
        <dbReference type="SAM" id="MobiDB-lite"/>
    </source>
</evidence>
<protein>
    <submittedName>
        <fullName evidence="2">Uncharacterized protein</fullName>
    </submittedName>
</protein>
<accession>A0A484LVC6</accession>
<name>A0A484LVC6_9ASTE</name>
<dbReference type="Gene3D" id="3.40.1360.10">
    <property type="match status" value="1"/>
</dbReference>
<gene>
    <name evidence="2" type="ORF">CCAM_LOCUS22141</name>
</gene>
<sequence>MDRNLEVASIKKKNARSSTRETKRGGNRGLGLERDRSRKTRPVDKKSITVSVEIGSRTPNVLRLDGFKSSDTISDVKVRACQTAKDLGLGPLKCCIRSMMSLEGRHLEDNQTLASLFRRGCSDSSLFLFYFPGVAKDIIEEPMEEMRWLRICKLVRFSEEAHENNWVDEEEYYKGSYDEDDPVSIEKRPKFIHAPLPFAQVPNLCTHGRYELLDILRRPISFSKIRHTHCVATAASVVLLALNDRILKDLVSLNTKPEYLVIRVSWDKLSYVFVRVLRESNADIPIVAVTDLDPHHLDLLTFLDTPPDFLPSCYGWDLTRDFGQDVCASSIDFVDIKWLGLRPFDYRPHHTSSDGASRCPGFDKVIRMLRANPFLRRKKEWLEALDWLDLFGKCVSLHLLAPPLDPNDSSIFLGDDYLSKKVSEKDWA</sequence>
<dbReference type="AlphaFoldDB" id="A0A484LVC6"/>
<dbReference type="SUPFAM" id="SSF56726">
    <property type="entry name" value="DNA topoisomerase IV, alpha subunit"/>
    <property type="match status" value="1"/>
</dbReference>
<feature type="region of interest" description="Disordered" evidence="1">
    <location>
        <begin position="1"/>
        <end position="44"/>
    </location>
</feature>